<dbReference type="Gene3D" id="3.40.50.720">
    <property type="entry name" value="NAD(P)-binding Rossmann-like Domain"/>
    <property type="match status" value="1"/>
</dbReference>
<comment type="caution">
    <text evidence="3">The sequence shown here is derived from an EMBL/GenBank/DDBJ whole genome shotgun (WGS) entry which is preliminary data.</text>
</comment>
<dbReference type="SMART" id="SM00829">
    <property type="entry name" value="PKS_ER"/>
    <property type="match status" value="1"/>
</dbReference>
<feature type="domain" description="Enoyl reductase (ER)" evidence="2">
    <location>
        <begin position="10"/>
        <end position="311"/>
    </location>
</feature>
<dbReference type="InterPro" id="IPR051603">
    <property type="entry name" value="Zinc-ADH_QOR/CCCR"/>
</dbReference>
<dbReference type="AlphaFoldDB" id="A0A242K089"/>
<evidence type="ECO:0000256" key="1">
    <source>
        <dbReference type="ARBA" id="ARBA00022857"/>
    </source>
</evidence>
<dbReference type="PANTHER" id="PTHR44154:SF1">
    <property type="entry name" value="QUINONE OXIDOREDUCTASE"/>
    <property type="match status" value="1"/>
</dbReference>
<dbReference type="STRING" id="1987383.A5844_001129"/>
<dbReference type="Pfam" id="PF13602">
    <property type="entry name" value="ADH_zinc_N_2"/>
    <property type="match status" value="1"/>
</dbReference>
<evidence type="ECO:0000313" key="4">
    <source>
        <dbReference type="Proteomes" id="UP000194933"/>
    </source>
</evidence>
<dbReference type="Proteomes" id="UP000194933">
    <property type="component" value="Unassembled WGS sequence"/>
</dbReference>
<keyword evidence="1" id="KW-0521">NADP</keyword>
<dbReference type="PANTHER" id="PTHR44154">
    <property type="entry name" value="QUINONE OXIDOREDUCTASE"/>
    <property type="match status" value="1"/>
</dbReference>
<protein>
    <recommendedName>
        <fullName evidence="2">Enoyl reductase (ER) domain-containing protein</fullName>
    </recommendedName>
</protein>
<dbReference type="RefSeq" id="WP_086284306.1">
    <property type="nucleotide sequence ID" value="NZ_NGMO01000002.1"/>
</dbReference>
<organism evidence="3 4">
    <name type="scientific">Candidatus Enterococcus wittei</name>
    <dbReference type="NCBI Taxonomy" id="1987383"/>
    <lineage>
        <taxon>Bacteria</taxon>
        <taxon>Bacillati</taxon>
        <taxon>Bacillota</taxon>
        <taxon>Bacilli</taxon>
        <taxon>Lactobacillales</taxon>
        <taxon>Enterococcaceae</taxon>
        <taxon>Enterococcus</taxon>
    </lineage>
</organism>
<dbReference type="SUPFAM" id="SSF51735">
    <property type="entry name" value="NAD(P)-binding Rossmann-fold domains"/>
    <property type="match status" value="1"/>
</dbReference>
<name>A0A242K089_9ENTE</name>
<reference evidence="3 4" key="1">
    <citation type="submission" date="2017-05" db="EMBL/GenBank/DDBJ databases">
        <title>The Genome Sequence of Enterococcus sp. 10A9_DIV0425.</title>
        <authorList>
            <consortium name="The Broad Institute Genomics Platform"/>
            <consortium name="The Broad Institute Genomic Center for Infectious Diseases"/>
            <person name="Earl A."/>
            <person name="Manson A."/>
            <person name="Schwartman J."/>
            <person name="Gilmore M."/>
            <person name="Abouelleil A."/>
            <person name="Cao P."/>
            <person name="Chapman S."/>
            <person name="Cusick C."/>
            <person name="Shea T."/>
            <person name="Young S."/>
            <person name="Neafsey D."/>
            <person name="Nusbaum C."/>
            <person name="Birren B."/>
        </authorList>
    </citation>
    <scope>NUCLEOTIDE SEQUENCE [LARGE SCALE GENOMIC DNA]</scope>
    <source>
        <strain evidence="3 4">10A9_DIV0425</strain>
    </source>
</reference>
<accession>A0A242K089</accession>
<dbReference type="InterPro" id="IPR011032">
    <property type="entry name" value="GroES-like_sf"/>
</dbReference>
<gene>
    <name evidence="3" type="ORF">A5844_001129</name>
</gene>
<dbReference type="Gene3D" id="3.90.180.10">
    <property type="entry name" value="Medium-chain alcohol dehydrogenases, catalytic domain"/>
    <property type="match status" value="1"/>
</dbReference>
<evidence type="ECO:0000259" key="2">
    <source>
        <dbReference type="SMART" id="SM00829"/>
    </source>
</evidence>
<dbReference type="InterPro" id="IPR036291">
    <property type="entry name" value="NAD(P)-bd_dom_sf"/>
</dbReference>
<dbReference type="SUPFAM" id="SSF50129">
    <property type="entry name" value="GroES-like"/>
    <property type="match status" value="1"/>
</dbReference>
<dbReference type="InterPro" id="IPR013154">
    <property type="entry name" value="ADH-like_N"/>
</dbReference>
<sequence>MRRFAINGYGKAEEVFEEILAQPREVTAEHVRINLKAFSINPYDVAVRLGKMKAERTLKFPYVLGNDGAGIITEVGEGVNYFHVGDRVALHALGGTYGEEVVVPVKKIAKLPEKMNWAEASAIVTPGITAYHLITHLLDIQPTDTVMILGASGNVGRSLVQLLHEKGIHLLASASKRNEHSVRQLGVSHFSAYDEENPGEVFADQADIVIDATKGSRQGKVGIQIMKEGGRYIALNDLPELSLRNEKNGFYEMYIPRKEYQDREAFDHLFSAYQQGHFAIKIAETLPATLANVIVAHQKMEGHPPAGKISLVFD</sequence>
<proteinExistence type="predicted"/>
<dbReference type="Pfam" id="PF08240">
    <property type="entry name" value="ADH_N"/>
    <property type="match status" value="1"/>
</dbReference>
<keyword evidence="4" id="KW-1185">Reference proteome</keyword>
<dbReference type="InterPro" id="IPR020843">
    <property type="entry name" value="ER"/>
</dbReference>
<dbReference type="CDD" id="cd05289">
    <property type="entry name" value="MDR_like_2"/>
    <property type="match status" value="1"/>
</dbReference>
<evidence type="ECO:0000313" key="3">
    <source>
        <dbReference type="EMBL" id="OTP10995.1"/>
    </source>
</evidence>
<dbReference type="GO" id="GO:0016491">
    <property type="term" value="F:oxidoreductase activity"/>
    <property type="evidence" value="ECO:0007669"/>
    <property type="project" value="InterPro"/>
</dbReference>
<dbReference type="EMBL" id="NGMO01000002">
    <property type="protein sequence ID" value="OTP10995.1"/>
    <property type="molecule type" value="Genomic_DNA"/>
</dbReference>